<dbReference type="AlphaFoldDB" id="A0A8J3KJC9"/>
<organism evidence="3 4">
    <name type="scientific">Catellatospora citrea</name>
    <dbReference type="NCBI Taxonomy" id="53366"/>
    <lineage>
        <taxon>Bacteria</taxon>
        <taxon>Bacillati</taxon>
        <taxon>Actinomycetota</taxon>
        <taxon>Actinomycetes</taxon>
        <taxon>Micromonosporales</taxon>
        <taxon>Micromonosporaceae</taxon>
        <taxon>Catellatospora</taxon>
    </lineage>
</organism>
<proteinExistence type="predicted"/>
<keyword evidence="2" id="KW-0812">Transmembrane</keyword>
<feature type="transmembrane region" description="Helical" evidence="2">
    <location>
        <begin position="17"/>
        <end position="39"/>
    </location>
</feature>
<feature type="transmembrane region" description="Helical" evidence="2">
    <location>
        <begin position="106"/>
        <end position="128"/>
    </location>
</feature>
<evidence type="ECO:0000313" key="3">
    <source>
        <dbReference type="EMBL" id="GIG01078.1"/>
    </source>
</evidence>
<gene>
    <name evidence="3" type="ORF">Cci01nite_61710</name>
</gene>
<keyword evidence="2" id="KW-0472">Membrane</keyword>
<dbReference type="Pfam" id="PF14430">
    <property type="entry name" value="Imm1"/>
    <property type="match status" value="1"/>
</dbReference>
<dbReference type="EMBL" id="BONH01000034">
    <property type="protein sequence ID" value="GIG01078.1"/>
    <property type="molecule type" value="Genomic_DNA"/>
</dbReference>
<dbReference type="InterPro" id="IPR025680">
    <property type="entry name" value="DddI"/>
</dbReference>
<feature type="transmembrane region" description="Helical" evidence="2">
    <location>
        <begin position="134"/>
        <end position="155"/>
    </location>
</feature>
<evidence type="ECO:0000256" key="2">
    <source>
        <dbReference type="SAM" id="Phobius"/>
    </source>
</evidence>
<feature type="transmembrane region" description="Helical" evidence="2">
    <location>
        <begin position="45"/>
        <end position="65"/>
    </location>
</feature>
<feature type="transmembrane region" description="Helical" evidence="2">
    <location>
        <begin position="218"/>
        <end position="241"/>
    </location>
</feature>
<protein>
    <submittedName>
        <fullName evidence="3">Uncharacterized protein</fullName>
    </submittedName>
</protein>
<comment type="caution">
    <text evidence="3">The sequence shown here is derived from an EMBL/GenBank/DDBJ whole genome shotgun (WGS) entry which is preliminary data.</text>
</comment>
<name>A0A8J3KJC9_9ACTN</name>
<feature type="region of interest" description="Disordered" evidence="1">
    <location>
        <begin position="472"/>
        <end position="491"/>
    </location>
</feature>
<keyword evidence="4" id="KW-1185">Reference proteome</keyword>
<feature type="transmembrane region" description="Helical" evidence="2">
    <location>
        <begin position="266"/>
        <end position="291"/>
    </location>
</feature>
<reference evidence="3 4" key="1">
    <citation type="submission" date="2021-01" db="EMBL/GenBank/DDBJ databases">
        <title>Whole genome shotgun sequence of Catellatospora citrea NBRC 14495.</title>
        <authorList>
            <person name="Komaki H."/>
            <person name="Tamura T."/>
        </authorList>
    </citation>
    <scope>NUCLEOTIDE SEQUENCE [LARGE SCALE GENOMIC DNA]</scope>
    <source>
        <strain evidence="3 4">NBRC 14495</strain>
    </source>
</reference>
<keyword evidence="2" id="KW-1133">Transmembrane helix</keyword>
<sequence>MARGLSGVSRLWTRVKWYVLTTAGIAVNILVIVVAFKLVPEDGNIPPDIVVLAFWSVQLAALRAFEFVSAIRHADSEPTEGSDSRGSDSSAGEVWPAVKSKLKDPWLVLLAVVPLVLVAFTAFAVFAPRAWFEMPWLSAVRSVFLVVIIGVVWALSSGGTDRAPAGPKPEFASPAARRRYRWQQVWPYGLVAAMVAGLVLGIVLIIRLGPVVGVGSEPVVAALALWTVVWAAAFWIVVGWLEKGTAGPKPRFQTAPERRRHVWQQVWPYSPLAGVVAGYVLGIVLIVWLSVVTGVGATSLVVGLLCWTVASGVVLKLLIVWLETDPAPQPAAASTVVREPRTATVPEPTGGGVLTWDDGAKRREVKTSGQLRDQVLRLHLSTVDLPRFADFLPWAGVPVSISLGDEESLLVTVPEDGTAPLVVTMGPEGLRTVPVTFAEGGRSVFPRSAAIPMDVAVDVLGRYCTTGELPDAFRDERVSRPDGQEPAAQQG</sequence>
<feature type="compositionally biased region" description="Basic and acidic residues" evidence="1">
    <location>
        <begin position="472"/>
        <end position="483"/>
    </location>
</feature>
<feature type="transmembrane region" description="Helical" evidence="2">
    <location>
        <begin position="185"/>
        <end position="206"/>
    </location>
</feature>
<evidence type="ECO:0000256" key="1">
    <source>
        <dbReference type="SAM" id="MobiDB-lite"/>
    </source>
</evidence>
<feature type="region of interest" description="Disordered" evidence="1">
    <location>
        <begin position="331"/>
        <end position="352"/>
    </location>
</feature>
<accession>A0A8J3KJC9</accession>
<dbReference type="Proteomes" id="UP000659904">
    <property type="component" value="Unassembled WGS sequence"/>
</dbReference>
<feature type="transmembrane region" description="Helical" evidence="2">
    <location>
        <begin position="297"/>
        <end position="319"/>
    </location>
</feature>
<evidence type="ECO:0000313" key="4">
    <source>
        <dbReference type="Proteomes" id="UP000659904"/>
    </source>
</evidence>